<dbReference type="Gene3D" id="3.30.60.270">
    <property type="match status" value="1"/>
</dbReference>
<keyword evidence="1" id="KW-0677">Repeat</keyword>
<name>A0ABV0QC90_9TELE</name>
<dbReference type="PANTHER" id="PTHR12106:SF44">
    <property type="entry name" value="SORTILIN 1B"/>
    <property type="match status" value="1"/>
</dbReference>
<dbReference type="EMBL" id="JAHRIN010008465">
    <property type="protein sequence ID" value="MEQ2193425.1"/>
    <property type="molecule type" value="Genomic_DNA"/>
</dbReference>
<reference evidence="3 4" key="1">
    <citation type="submission" date="2021-06" db="EMBL/GenBank/DDBJ databases">
        <authorList>
            <person name="Palmer J.M."/>
        </authorList>
    </citation>
    <scope>NUCLEOTIDE SEQUENCE [LARGE SCALE GENOMIC DNA]</scope>
    <source>
        <strain evidence="3 4">XC_2019</strain>
        <tissue evidence="3">Muscle</tissue>
    </source>
</reference>
<organism evidence="3 4">
    <name type="scientific">Xenoophorus captivus</name>
    <dbReference type="NCBI Taxonomy" id="1517983"/>
    <lineage>
        <taxon>Eukaryota</taxon>
        <taxon>Metazoa</taxon>
        <taxon>Chordata</taxon>
        <taxon>Craniata</taxon>
        <taxon>Vertebrata</taxon>
        <taxon>Euteleostomi</taxon>
        <taxon>Actinopterygii</taxon>
        <taxon>Neopterygii</taxon>
        <taxon>Teleostei</taxon>
        <taxon>Neoteleostei</taxon>
        <taxon>Acanthomorphata</taxon>
        <taxon>Ovalentaria</taxon>
        <taxon>Atherinomorphae</taxon>
        <taxon>Cyprinodontiformes</taxon>
        <taxon>Goodeidae</taxon>
        <taxon>Xenoophorus</taxon>
    </lineage>
</organism>
<dbReference type="Proteomes" id="UP001434883">
    <property type="component" value="Unassembled WGS sequence"/>
</dbReference>
<sequence>SVGDAISVMKSDVYVSDDGGYTWMKALTGPHHYAVLDSGGLLVAVEDNGEPINKINDFGYSRKENSSECVEQPDLQGKVLEFCLHGKEELLLTSG</sequence>
<dbReference type="InterPro" id="IPR050310">
    <property type="entry name" value="VPS10-sortilin"/>
</dbReference>
<protein>
    <recommendedName>
        <fullName evidence="2">Sortilin N-terminal domain-containing protein</fullName>
    </recommendedName>
</protein>
<evidence type="ECO:0000259" key="2">
    <source>
        <dbReference type="Pfam" id="PF15902"/>
    </source>
</evidence>
<evidence type="ECO:0000313" key="3">
    <source>
        <dbReference type="EMBL" id="MEQ2193425.1"/>
    </source>
</evidence>
<feature type="domain" description="Sortilin N-terminal" evidence="2">
    <location>
        <begin position="1"/>
        <end position="56"/>
    </location>
</feature>
<proteinExistence type="predicted"/>
<accession>A0ABV0QC90</accession>
<dbReference type="InterPro" id="IPR031778">
    <property type="entry name" value="Sortilin_N"/>
</dbReference>
<dbReference type="Pfam" id="PF15902">
    <property type="entry name" value="Sortilin-Vps10"/>
    <property type="match status" value="1"/>
</dbReference>
<dbReference type="PANTHER" id="PTHR12106">
    <property type="entry name" value="SORTILIN RELATED"/>
    <property type="match status" value="1"/>
</dbReference>
<evidence type="ECO:0000256" key="1">
    <source>
        <dbReference type="ARBA" id="ARBA00022737"/>
    </source>
</evidence>
<dbReference type="SUPFAM" id="SSF110296">
    <property type="entry name" value="Oligoxyloglucan reducing end-specific cellobiohydrolase"/>
    <property type="match status" value="1"/>
</dbReference>
<comment type="caution">
    <text evidence="3">The sequence shown here is derived from an EMBL/GenBank/DDBJ whole genome shotgun (WGS) entry which is preliminary data.</text>
</comment>
<gene>
    <name evidence="3" type="ORF">XENOCAPTIV_025537</name>
</gene>
<feature type="non-terminal residue" evidence="3">
    <location>
        <position position="1"/>
    </location>
</feature>
<evidence type="ECO:0000313" key="4">
    <source>
        <dbReference type="Proteomes" id="UP001434883"/>
    </source>
</evidence>
<keyword evidence="4" id="KW-1185">Reference proteome</keyword>